<dbReference type="KEGG" id="kfa:Q73A0000_10095"/>
<keyword evidence="1" id="KW-0732">Signal</keyword>
<accession>A0A7M2Y985</accession>
<dbReference type="Proteomes" id="UP000594195">
    <property type="component" value="Chromosome"/>
</dbReference>
<evidence type="ECO:0000313" key="2">
    <source>
        <dbReference type="EMBL" id="QOW10701.1"/>
    </source>
</evidence>
<evidence type="ECO:0000256" key="1">
    <source>
        <dbReference type="SAM" id="SignalP"/>
    </source>
</evidence>
<evidence type="ECO:0008006" key="4">
    <source>
        <dbReference type="Google" id="ProtNLM"/>
    </source>
</evidence>
<feature type="chain" id="PRO_5033006328" description="CBM-cenC domain-containing protein" evidence="1">
    <location>
        <begin position="21"/>
        <end position="792"/>
    </location>
</feature>
<dbReference type="AlphaFoldDB" id="A0A7M2Y985"/>
<gene>
    <name evidence="2" type="ORF">Q73A0000_10095</name>
</gene>
<dbReference type="InterPro" id="IPR008979">
    <property type="entry name" value="Galactose-bd-like_sf"/>
</dbReference>
<feature type="signal peptide" evidence="1">
    <location>
        <begin position="1"/>
        <end position="20"/>
    </location>
</feature>
<proteinExistence type="predicted"/>
<dbReference type="EMBL" id="CP040442">
    <property type="protein sequence ID" value="QOW10701.1"/>
    <property type="molecule type" value="Genomic_DNA"/>
</dbReference>
<protein>
    <recommendedName>
        <fullName evidence="4">CBM-cenC domain-containing protein</fullName>
    </recommendedName>
</protein>
<reference evidence="2 3" key="1">
    <citation type="submission" date="2019-05" db="EMBL/GenBank/DDBJ databases">
        <title>Chryseobacterium sp. isolated from King George Island, maritime Antarctica.</title>
        <authorList>
            <person name="Peng X."/>
        </authorList>
    </citation>
    <scope>NUCLEOTIDE SEQUENCE [LARGE SCALE GENOMIC DNA]</scope>
    <source>
        <strain evidence="2 3">7-3A</strain>
    </source>
</reference>
<dbReference type="RefSeq" id="WP_193810865.1">
    <property type="nucleotide sequence ID" value="NZ_CP040442.1"/>
</dbReference>
<dbReference type="SUPFAM" id="SSF49785">
    <property type="entry name" value="Galactose-binding domain-like"/>
    <property type="match status" value="1"/>
</dbReference>
<dbReference type="SUPFAM" id="SSF63829">
    <property type="entry name" value="Calcium-dependent phosphotriesterase"/>
    <property type="match status" value="1"/>
</dbReference>
<keyword evidence="3" id="KW-1185">Reference proteome</keyword>
<organism evidence="2 3">
    <name type="scientific">Kaistella flava</name>
    <name type="common">ex Peng et al. 2021</name>
    <dbReference type="NCBI Taxonomy" id="2038776"/>
    <lineage>
        <taxon>Bacteria</taxon>
        <taxon>Pseudomonadati</taxon>
        <taxon>Bacteroidota</taxon>
        <taxon>Flavobacteriia</taxon>
        <taxon>Flavobacteriales</taxon>
        <taxon>Weeksellaceae</taxon>
        <taxon>Chryseobacterium group</taxon>
        <taxon>Kaistella</taxon>
    </lineage>
</organism>
<name>A0A7M2Y985_9FLAO</name>
<evidence type="ECO:0000313" key="3">
    <source>
        <dbReference type="Proteomes" id="UP000594195"/>
    </source>
</evidence>
<sequence>MKKYKLITALVLLISITFSAQNGYIYVHKKAISEVVSLDFPFSLTGPSSYSKTFTLNDKPDNLNAFDLGNSHGAGEGQLWAVINNGSAAGSTHVTNGVLYTRLVNAPQWTAKNTGVTDVRSVDGIDANTAVYCNSSGTVYTYNAVTNVATSIGKPATIIDVASGGAGGVIVAVGSNGTLYKYSGTGTSWTPYSGTNVSNVYRVDVNPTNQDIVFIRTGANQAVYRLPGGSAASAIPVTISAPAGTSSAGDSLRDVAVSNNGTIYANYNNAASSANIFEYTSSWVDNPTSRSFSGITAGAGNQSWAINKVNPDQINHSIFSSTILSTSTSPGLWLDDERVRTTFDGNTIMIPVPAGTYTLKESASSGWSNSEIKIYDPTGDSSSDVTTLTSTIKVAAGEVVNVVYSNSLLNSINTPASCGTNYLLTFGTGEDAYAPAIKGFTSYHYRGSEGVSDGYYAVVKNKNDWYTTTPALINHTPTNQALPGDPTTNPPDPNGYYAIFNASYATDDFFRQTVTGLAEGTSYQFAFWVADLSPGNPIRPNVTMGVNDASGVLINSITTGDITDTNWGQYTFNFTATTSTVEIFLKNNSIGGLGNDIAIDDVSFAPTPPALPISTGLDGVAYTLLCSDPSASYQFVNTQTDGIWSTNTLDLITISATGLVTTKTGASGVASIIYSYYNAISGCTSTTTLYITVGVCGCYNDPATGTGADSQHGITLLQRAGADNGNWPMIRKSALTVLESNTKGFVITRMTTAQVTAIVAPQEGMMVYDTTLKCLKLYDGTAWSCFNTPACP</sequence>
<dbReference type="Gene3D" id="2.60.120.260">
    <property type="entry name" value="Galactose-binding domain-like"/>
    <property type="match status" value="1"/>
</dbReference>